<proteinExistence type="inferred from homology"/>
<dbReference type="InterPro" id="IPR004176">
    <property type="entry name" value="Clp_R_N"/>
</dbReference>
<name>A0A6F8THU4_ACIBA</name>
<dbReference type="SUPFAM" id="SSF81923">
    <property type="entry name" value="Double Clp-N motif"/>
    <property type="match status" value="1"/>
</dbReference>
<gene>
    <name evidence="4" type="ORF">ATCC19606_22950</name>
</gene>
<dbReference type="PROSITE" id="PS51903">
    <property type="entry name" value="CLP_R"/>
    <property type="match status" value="1"/>
</dbReference>
<accession>A0A6F8THU4</accession>
<dbReference type="InterPro" id="IPR036628">
    <property type="entry name" value="Clp_N_dom_sf"/>
</dbReference>
<keyword evidence="2" id="KW-0677">Repeat</keyword>
<evidence type="ECO:0000256" key="1">
    <source>
        <dbReference type="ARBA" id="ARBA00008675"/>
    </source>
</evidence>
<evidence type="ECO:0000313" key="4">
    <source>
        <dbReference type="EMBL" id="BCA99959.1"/>
    </source>
</evidence>
<evidence type="ECO:0000256" key="2">
    <source>
        <dbReference type="PROSITE-ProRule" id="PRU01251"/>
    </source>
</evidence>
<protein>
    <recommendedName>
        <fullName evidence="3">Clp R domain-containing protein</fullName>
    </recommendedName>
</protein>
<reference evidence="4" key="1">
    <citation type="submission" date="2020-03" db="EMBL/GenBank/DDBJ databases">
        <title>Complete genome sequence of Acinetobacter baumannii ATCC19606T, which is a model strain for tolerization of antimicrobial agents.</title>
        <authorList>
            <person name="Tsubouchi T."/>
            <person name="Suzuki M."/>
            <person name="Niki M."/>
            <person name="Oinuma K."/>
            <person name="Niki M."/>
            <person name="Shibayama K."/>
            <person name="Kakeya H."/>
            <person name="Kaneko Y."/>
        </authorList>
    </citation>
    <scope>NUCLEOTIDE SEQUENCE</scope>
    <source>
        <strain evidence="4">ATCC19606</strain>
    </source>
</reference>
<sequence length="69" mass="7928">MSSLKILITKLSTAARTALEKSANACVLQQNYEIEIEHLFLELLNQSLENDLKILLKNIKSQPMLWQMI</sequence>
<evidence type="ECO:0000259" key="3">
    <source>
        <dbReference type="PROSITE" id="PS51903"/>
    </source>
</evidence>
<feature type="domain" description="Clp R" evidence="3">
    <location>
        <begin position="8"/>
        <end position="69"/>
    </location>
</feature>
<comment type="similarity">
    <text evidence="1">Belongs to the ClpA/ClpB family.</text>
</comment>
<organism evidence="4">
    <name type="scientific">Acinetobacter baumannii</name>
    <dbReference type="NCBI Taxonomy" id="470"/>
    <lineage>
        <taxon>Bacteria</taxon>
        <taxon>Pseudomonadati</taxon>
        <taxon>Pseudomonadota</taxon>
        <taxon>Gammaproteobacteria</taxon>
        <taxon>Moraxellales</taxon>
        <taxon>Moraxellaceae</taxon>
        <taxon>Acinetobacter</taxon>
        <taxon>Acinetobacter calcoaceticus/baumannii complex</taxon>
    </lineage>
</organism>
<dbReference type="AlphaFoldDB" id="A0A6F8THU4"/>
<dbReference type="EMBL" id="AP022836">
    <property type="protein sequence ID" value="BCA99959.1"/>
    <property type="molecule type" value="Genomic_DNA"/>
</dbReference>
<dbReference type="Gene3D" id="1.10.1780.10">
    <property type="entry name" value="Clp, N-terminal domain"/>
    <property type="match status" value="1"/>
</dbReference>